<reference evidence="1 2" key="1">
    <citation type="submission" date="2020-04" db="EMBL/GenBank/DDBJ databases">
        <title>Genome sequencing of novel species.</title>
        <authorList>
            <person name="Heo J."/>
            <person name="Kim S.-J."/>
            <person name="Kim J.-S."/>
            <person name="Hong S.-B."/>
            <person name="Kwon S.-W."/>
        </authorList>
    </citation>
    <scope>NUCLEOTIDE SEQUENCE [LARGE SCALE GENOMIC DNA]</scope>
    <source>
        <strain evidence="1 2">MFER-1</strain>
    </source>
</reference>
<dbReference type="EMBL" id="CP051680">
    <property type="protein sequence ID" value="QJD87884.1"/>
    <property type="molecule type" value="Genomic_DNA"/>
</dbReference>
<sequence>MTTVKIIDPTHVLFGQELNGGCVYFDVYHQGSGGPDLFQIETPAGKQTILSTKIDTEHYWEQRRQKEIHRIGANVGDTVIIIRGGSGSSKANFDWKAPHVITKIDSSGNVEWDNGAAKGFRPDVEVISRAEAHSHE</sequence>
<name>A0A7Z2VRL9_9BACL</name>
<dbReference type="AlphaFoldDB" id="A0A7Z2VRL9"/>
<organism evidence="1 2">
    <name type="scientific">Cohnella herbarum</name>
    <dbReference type="NCBI Taxonomy" id="2728023"/>
    <lineage>
        <taxon>Bacteria</taxon>
        <taxon>Bacillati</taxon>
        <taxon>Bacillota</taxon>
        <taxon>Bacilli</taxon>
        <taxon>Bacillales</taxon>
        <taxon>Paenibacillaceae</taxon>
        <taxon>Cohnella</taxon>
    </lineage>
</organism>
<dbReference type="Proteomes" id="UP000502248">
    <property type="component" value="Chromosome"/>
</dbReference>
<dbReference type="KEGG" id="cheb:HH215_34970"/>
<accession>A0A7Z2VRL9</accession>
<evidence type="ECO:0000313" key="2">
    <source>
        <dbReference type="Proteomes" id="UP000502248"/>
    </source>
</evidence>
<evidence type="ECO:0000313" key="1">
    <source>
        <dbReference type="EMBL" id="QJD87884.1"/>
    </source>
</evidence>
<proteinExistence type="predicted"/>
<gene>
    <name evidence="1" type="ORF">HH215_34970</name>
</gene>
<protein>
    <submittedName>
        <fullName evidence="1">Uncharacterized protein</fullName>
    </submittedName>
</protein>
<dbReference type="RefSeq" id="WP_169284126.1">
    <property type="nucleotide sequence ID" value="NZ_CP051680.1"/>
</dbReference>
<keyword evidence="2" id="KW-1185">Reference proteome</keyword>